<accession>A0A450TQF2</accession>
<reference evidence="1" key="1">
    <citation type="submission" date="2019-02" db="EMBL/GenBank/DDBJ databases">
        <authorList>
            <person name="Gruber-Vodicka R. H."/>
            <person name="Seah K. B. B."/>
        </authorList>
    </citation>
    <scope>NUCLEOTIDE SEQUENCE</scope>
    <source>
        <strain evidence="1">BECK_BZ131</strain>
    </source>
</reference>
<protein>
    <submittedName>
        <fullName evidence="1">Uncharacterized protein</fullName>
    </submittedName>
</protein>
<dbReference type="EMBL" id="CAADFE010000022">
    <property type="protein sequence ID" value="VFJ70289.1"/>
    <property type="molecule type" value="Genomic_DNA"/>
</dbReference>
<name>A0A450TQF2_9GAMM</name>
<evidence type="ECO:0000313" key="1">
    <source>
        <dbReference type="EMBL" id="VFJ70289.1"/>
    </source>
</evidence>
<dbReference type="AlphaFoldDB" id="A0A450TQF2"/>
<gene>
    <name evidence="1" type="ORF">BECKFW1821C_GA0114237_102221</name>
</gene>
<sequence>MNEKSGIIAGATESFRRDLAKVLDTPVDVLEKLDSSVNTHPAA</sequence>
<proteinExistence type="predicted"/>
<organism evidence="1">
    <name type="scientific">Candidatus Kentrum sp. FW</name>
    <dbReference type="NCBI Taxonomy" id="2126338"/>
    <lineage>
        <taxon>Bacteria</taxon>
        <taxon>Pseudomonadati</taxon>
        <taxon>Pseudomonadota</taxon>
        <taxon>Gammaproteobacteria</taxon>
        <taxon>Candidatus Kentrum</taxon>
    </lineage>
</organism>